<dbReference type="InterPro" id="IPR036511">
    <property type="entry name" value="TGT-like_sf"/>
</dbReference>
<dbReference type="EC" id="2.4.2.29" evidence="4"/>
<proteinExistence type="inferred from homology"/>
<dbReference type="OrthoDB" id="9805417at2"/>
<dbReference type="NCBIfam" id="TIGR00449">
    <property type="entry name" value="tgt_general"/>
    <property type="match status" value="1"/>
</dbReference>
<dbReference type="Gene3D" id="3.20.20.105">
    <property type="entry name" value="Queuine tRNA-ribosyltransferase-like"/>
    <property type="match status" value="1"/>
</dbReference>
<evidence type="ECO:0000256" key="4">
    <source>
        <dbReference type="HAMAP-Rule" id="MF_00168"/>
    </source>
</evidence>
<dbReference type="STRING" id="1359163.NLO413_0402"/>
<evidence type="ECO:0000256" key="3">
    <source>
        <dbReference type="ARBA" id="ARBA00022694"/>
    </source>
</evidence>
<dbReference type="Pfam" id="PF01702">
    <property type="entry name" value="TGT"/>
    <property type="match status" value="1"/>
</dbReference>
<feature type="binding site" evidence="4">
    <location>
        <position position="165"/>
    </location>
    <ligand>
        <name>substrate</name>
    </ligand>
</feature>
<dbReference type="GO" id="GO:0046872">
    <property type="term" value="F:metal ion binding"/>
    <property type="evidence" value="ECO:0007669"/>
    <property type="project" value="UniProtKB-KW"/>
</dbReference>
<comment type="function">
    <text evidence="4">Catalyzes the base-exchange of a guanine (G) residue with the queuine precursor 7-aminomethyl-7-deazaguanine (PreQ1) at position 34 (anticodon wobble position) in tRNAs with GU(N) anticodons (tRNA-Asp, -Asn, -His and -Tyr). Catalysis occurs through a double-displacement mechanism. The nucleophile active site attacks the C1' of nucleotide 34 to detach the guanine base from the RNA, forming a covalent enzyme-RNA intermediate. The proton acceptor active site deprotonates the incoming PreQ1, allowing a nucleophilic attack on the C1' of the ribose to form the product. After dissociation, two additional enzymatic reactions on the tRNA convert PreQ1 to queuine (Q), resulting in the hypermodified nucleoside queuosine (7-(((4,5-cis-dihydroxy-2-cyclopenten-1-yl)amino)methyl)-7-deazaguanosine).</text>
</comment>
<comment type="caution">
    <text evidence="6">The sequence shown here is derived from an EMBL/GenBank/DDBJ whole genome shotgun (WGS) entry which is preliminary data.</text>
</comment>
<feature type="binding site" evidence="4">
    <location>
        <position position="334"/>
    </location>
    <ligand>
        <name>Zn(2+)</name>
        <dbReference type="ChEBI" id="CHEBI:29105"/>
    </ligand>
</feature>
<feature type="binding site" evidence="4">
    <location>
        <position position="237"/>
    </location>
    <ligand>
        <name>substrate</name>
    </ligand>
</feature>
<dbReference type="GO" id="GO:0008616">
    <property type="term" value="P:tRNA queuosine(34) biosynthetic process"/>
    <property type="evidence" value="ECO:0007669"/>
    <property type="project" value="UniProtKB-UniRule"/>
</dbReference>
<evidence type="ECO:0000256" key="2">
    <source>
        <dbReference type="ARBA" id="ARBA00022679"/>
    </source>
</evidence>
<evidence type="ECO:0000259" key="5">
    <source>
        <dbReference type="Pfam" id="PF01702"/>
    </source>
</evidence>
<feature type="binding site" evidence="4">
    <location>
        <position position="365"/>
    </location>
    <ligand>
        <name>Zn(2+)</name>
        <dbReference type="ChEBI" id="CHEBI:29105"/>
    </ligand>
</feature>
<reference evidence="6 7" key="1">
    <citation type="submission" date="2015-02" db="EMBL/GenBank/DDBJ databases">
        <title>Genome Sequencing of Rickettsiales.</title>
        <authorList>
            <person name="Daugherty S.C."/>
            <person name="Su Q."/>
            <person name="Abolude K."/>
            <person name="Beier-Sexton M."/>
            <person name="Carlyon J.A."/>
            <person name="Carter R."/>
            <person name="Day N.P."/>
            <person name="Dumler S.J."/>
            <person name="Dyachenko V."/>
            <person name="Godinez A."/>
            <person name="Kurtti T.J."/>
            <person name="Lichay M."/>
            <person name="Mullins K.E."/>
            <person name="Ott S."/>
            <person name="Pappas-Brown V."/>
            <person name="Paris D.H."/>
            <person name="Patel P."/>
            <person name="Richards A.L."/>
            <person name="Sadzewicz L."/>
            <person name="Sears K."/>
            <person name="Seidman D."/>
            <person name="Sengamalay N."/>
            <person name="Stenos J."/>
            <person name="Tallon L.J."/>
            <person name="Vincent G."/>
            <person name="Fraser C.M."/>
            <person name="Munderloh U."/>
            <person name="Dunning-Hotopp J.C."/>
        </authorList>
    </citation>
    <scope>NUCLEOTIDE SEQUENCE [LARGE SCALE GENOMIC DNA]</scope>
    <source>
        <strain evidence="6 7">RAC413</strain>
    </source>
</reference>
<dbReference type="InterPro" id="IPR002616">
    <property type="entry name" value="tRNA_ribo_trans-like"/>
</dbReference>
<dbReference type="RefSeq" id="WP_045808838.1">
    <property type="nucleotide sequence ID" value="NZ_LANX01000001.1"/>
</dbReference>
<keyword evidence="1 4" id="KW-0328">Glycosyltransferase</keyword>
<comment type="similarity">
    <text evidence="4">Belongs to the queuine tRNA-ribosyltransferase family.</text>
</comment>
<dbReference type="PANTHER" id="PTHR46499:SF1">
    <property type="entry name" value="QUEUINE TRNA-RIBOSYLTRANSFERASE"/>
    <property type="match status" value="1"/>
</dbReference>
<protein>
    <recommendedName>
        <fullName evidence="4">Queuine tRNA-ribosyltransferase</fullName>
        <ecNumber evidence="4">2.4.2.29</ecNumber>
    </recommendedName>
    <alternativeName>
        <fullName evidence="4">Guanine insertion enzyme</fullName>
    </alternativeName>
    <alternativeName>
        <fullName evidence="4">tRNA-guanine transglycosylase</fullName>
    </alternativeName>
</protein>
<name>A0A0F3NLT4_9RICK</name>
<feature type="binding site" evidence="4">
    <location>
        <position position="339"/>
    </location>
    <ligand>
        <name>Zn(2+)</name>
        <dbReference type="ChEBI" id="CHEBI:29105"/>
    </ligand>
</feature>
<feature type="active site" description="Proton acceptor" evidence="4">
    <location>
        <position position="93"/>
    </location>
</feature>
<keyword evidence="3 4" id="KW-0819">tRNA processing</keyword>
<dbReference type="SUPFAM" id="SSF51713">
    <property type="entry name" value="tRNA-guanine transglycosylase"/>
    <property type="match status" value="1"/>
</dbReference>
<keyword evidence="4" id="KW-0862">Zinc</keyword>
<feature type="active site" description="Nucleophile" evidence="4">
    <location>
        <position position="286"/>
    </location>
</feature>
<feature type="binding site" evidence="4">
    <location>
        <position position="210"/>
    </location>
    <ligand>
        <name>substrate</name>
    </ligand>
</feature>
<dbReference type="Proteomes" id="UP000033562">
    <property type="component" value="Unassembled WGS sequence"/>
</dbReference>
<evidence type="ECO:0000313" key="6">
    <source>
        <dbReference type="EMBL" id="KJV69028.1"/>
    </source>
</evidence>
<feature type="region of interest" description="RNA binding; important for wobble base 34 recognition" evidence="4">
    <location>
        <begin position="291"/>
        <end position="295"/>
    </location>
</feature>
<dbReference type="EMBL" id="LANX01000001">
    <property type="protein sequence ID" value="KJV69028.1"/>
    <property type="molecule type" value="Genomic_DNA"/>
</dbReference>
<comment type="subunit">
    <text evidence="4">Homodimer. Within each dimer, one monomer is responsible for RNA recognition and catalysis, while the other monomer binds to the replacement base PreQ1.</text>
</comment>
<feature type="domain" description="tRNA-guanine(15) transglycosylase-like" evidence="5">
    <location>
        <begin position="16"/>
        <end position="394"/>
    </location>
</feature>
<dbReference type="InterPro" id="IPR004803">
    <property type="entry name" value="TGT"/>
</dbReference>
<comment type="catalytic activity">
    <reaction evidence="4">
        <text>7-aminomethyl-7-carbaguanine + guanosine(34) in tRNA = 7-aminomethyl-7-carbaguanosine(34) in tRNA + guanine</text>
        <dbReference type="Rhea" id="RHEA:24104"/>
        <dbReference type="Rhea" id="RHEA-COMP:10341"/>
        <dbReference type="Rhea" id="RHEA-COMP:10342"/>
        <dbReference type="ChEBI" id="CHEBI:16235"/>
        <dbReference type="ChEBI" id="CHEBI:58703"/>
        <dbReference type="ChEBI" id="CHEBI:74269"/>
        <dbReference type="ChEBI" id="CHEBI:82833"/>
        <dbReference type="EC" id="2.4.2.29"/>
    </reaction>
</comment>
<dbReference type="AlphaFoldDB" id="A0A0F3NLT4"/>
<feature type="binding site" evidence="4">
    <location>
        <begin position="93"/>
        <end position="97"/>
    </location>
    <ligand>
        <name>substrate</name>
    </ligand>
</feature>
<dbReference type="PANTHER" id="PTHR46499">
    <property type="entry name" value="QUEUINE TRNA-RIBOSYLTRANSFERASE"/>
    <property type="match status" value="1"/>
</dbReference>
<keyword evidence="4" id="KW-0479">Metal-binding</keyword>
<feature type="binding site" evidence="4">
    <location>
        <position position="336"/>
    </location>
    <ligand>
        <name>Zn(2+)</name>
        <dbReference type="ChEBI" id="CHEBI:29105"/>
    </ligand>
</feature>
<organism evidence="6 7">
    <name type="scientific">Candidatus Neoehrlichia procyonis str. RAC413</name>
    <dbReference type="NCBI Taxonomy" id="1359163"/>
    <lineage>
        <taxon>Bacteria</taxon>
        <taxon>Pseudomonadati</taxon>
        <taxon>Pseudomonadota</taxon>
        <taxon>Alphaproteobacteria</taxon>
        <taxon>Rickettsiales</taxon>
        <taxon>Anaplasmataceae</taxon>
        <taxon>Candidatus Neoehrlichia</taxon>
    </lineage>
</organism>
<keyword evidence="4" id="KW-0671">Queuosine biosynthesis</keyword>
<gene>
    <name evidence="4 6" type="primary">tgt</name>
    <name evidence="6" type="ORF">NLO413_0402</name>
</gene>
<dbReference type="InterPro" id="IPR050076">
    <property type="entry name" value="ArchSynthase1/Queuine_TRR"/>
</dbReference>
<keyword evidence="2 4" id="KW-0808">Transferase</keyword>
<evidence type="ECO:0000256" key="1">
    <source>
        <dbReference type="ARBA" id="ARBA00022676"/>
    </source>
</evidence>
<dbReference type="NCBIfam" id="TIGR00430">
    <property type="entry name" value="Q_tRNA_tgt"/>
    <property type="match status" value="1"/>
</dbReference>
<sequence>MYKNFSFTISCQVNNSRVGIINTPHGQIHTPAFTFCATKAAIKSLDIRTVKECNTQIILSNTYHLMLQPGENIIQKLGGLHKILGWNKPILTDSGGYQIFSLGYGSVSDEIKGKRNNKRPKTLLEINENGAIFRSYINGQKYYLTPEKSINIQKKLGADLIIVLDECTPFNINYEYTKQSMHMSNRWAIRSFEEFKKNYHGTQALYGVVQGGIYQDLRKTSCDFLNNMSFFGYAIGGSLGASKQQMYNTVSFTMEHLNKNKPIHLLGIGNINDIFYGVKHGIDTFDCVHPTRIARHGAALVKVKNRCENTKHKEYINLYNSKFQEDLSPIEDDCLCFTCLNHSRGYIHHLLKAQELLAYSLITAHNIYFMNNLMQNIRNAIINNTFEQEKNNWVYM</sequence>
<dbReference type="UniPathway" id="UPA00392"/>
<evidence type="ECO:0000313" key="7">
    <source>
        <dbReference type="Proteomes" id="UP000033562"/>
    </source>
</evidence>
<comment type="cofactor">
    <cofactor evidence="4">
        <name>Zn(2+)</name>
        <dbReference type="ChEBI" id="CHEBI:29105"/>
    </cofactor>
    <text evidence="4">Binds 1 zinc ion per subunit.</text>
</comment>
<keyword evidence="7" id="KW-1185">Reference proteome</keyword>
<dbReference type="HAMAP" id="MF_00168">
    <property type="entry name" value="Q_tRNA_Tgt"/>
    <property type="match status" value="1"/>
</dbReference>
<feature type="region of interest" description="RNA binding" evidence="4">
    <location>
        <begin position="267"/>
        <end position="273"/>
    </location>
</feature>
<dbReference type="PATRIC" id="fig|1359163.3.peg.392"/>
<comment type="pathway">
    <text evidence="4">tRNA modification; tRNA-queuosine biosynthesis.</text>
</comment>
<accession>A0A0F3NLT4</accession>
<dbReference type="GO" id="GO:0005737">
    <property type="term" value="C:cytoplasm"/>
    <property type="evidence" value="ECO:0007669"/>
    <property type="project" value="TreeGrafter"/>
</dbReference>
<dbReference type="GO" id="GO:0008479">
    <property type="term" value="F:tRNA-guanosine(34) queuine transglycosylase activity"/>
    <property type="evidence" value="ECO:0007669"/>
    <property type="project" value="UniProtKB-UniRule"/>
</dbReference>